<name>A0A9P3H8S3_9FUNG</name>
<feature type="region of interest" description="Disordered" evidence="1">
    <location>
        <begin position="81"/>
        <end position="141"/>
    </location>
</feature>
<dbReference type="AlphaFoldDB" id="A0A9P3H8S3"/>
<evidence type="ECO:0000256" key="1">
    <source>
        <dbReference type="SAM" id="MobiDB-lite"/>
    </source>
</evidence>
<protein>
    <submittedName>
        <fullName evidence="2">Uncharacterized protein</fullName>
    </submittedName>
</protein>
<proteinExistence type="predicted"/>
<reference evidence="2" key="1">
    <citation type="submission" date="2021-11" db="EMBL/GenBank/DDBJ databases">
        <authorList>
            <person name="Herlambang A."/>
            <person name="Guo Y."/>
            <person name="Takashima Y."/>
            <person name="Nishizawa T."/>
        </authorList>
    </citation>
    <scope>NUCLEOTIDE SEQUENCE</scope>
    <source>
        <strain evidence="2">E1425</strain>
    </source>
</reference>
<comment type="caution">
    <text evidence="2">The sequence shown here is derived from an EMBL/GenBank/DDBJ whole genome shotgun (WGS) entry which is preliminary data.</text>
</comment>
<evidence type="ECO:0000313" key="2">
    <source>
        <dbReference type="EMBL" id="GJJ72147.1"/>
    </source>
</evidence>
<reference evidence="2" key="2">
    <citation type="journal article" date="2022" name="Microbiol. Resour. Announc.">
        <title>Whole-Genome Sequence of Entomortierella parvispora E1425, a Mucoromycotan Fungus Associated with Burkholderiaceae-Related Endosymbiotic Bacteria.</title>
        <authorList>
            <person name="Herlambang A."/>
            <person name="Guo Y."/>
            <person name="Takashima Y."/>
            <person name="Narisawa K."/>
            <person name="Ohta H."/>
            <person name="Nishizawa T."/>
        </authorList>
    </citation>
    <scope>NUCLEOTIDE SEQUENCE</scope>
    <source>
        <strain evidence="2">E1425</strain>
    </source>
</reference>
<sequence>MSPITTAHNFGQSNALDIWQDKEDIFLPHDHPDDHDDSTVLQSEDLLLEGGHQAMIVDHYHIPVSTFLSFVSNLGPHLPHKVDHDNPVVDPEASPFTHSDPHGANQLSEHTPEENEDAVDTWDNTQLDGEFSLASGTKQDD</sequence>
<gene>
    <name evidence="2" type="ORF">EMPS_04504</name>
</gene>
<keyword evidence="3" id="KW-1185">Reference proteome</keyword>
<evidence type="ECO:0000313" key="3">
    <source>
        <dbReference type="Proteomes" id="UP000827284"/>
    </source>
</evidence>
<dbReference type="Proteomes" id="UP000827284">
    <property type="component" value="Unassembled WGS sequence"/>
</dbReference>
<dbReference type="EMBL" id="BQFW01000006">
    <property type="protein sequence ID" value="GJJ72147.1"/>
    <property type="molecule type" value="Genomic_DNA"/>
</dbReference>
<accession>A0A9P3H8S3</accession>
<organism evidence="2 3">
    <name type="scientific">Entomortierella parvispora</name>
    <dbReference type="NCBI Taxonomy" id="205924"/>
    <lineage>
        <taxon>Eukaryota</taxon>
        <taxon>Fungi</taxon>
        <taxon>Fungi incertae sedis</taxon>
        <taxon>Mucoromycota</taxon>
        <taxon>Mortierellomycotina</taxon>
        <taxon>Mortierellomycetes</taxon>
        <taxon>Mortierellales</taxon>
        <taxon>Mortierellaceae</taxon>
        <taxon>Entomortierella</taxon>
    </lineage>
</organism>